<evidence type="ECO:0000256" key="2">
    <source>
        <dbReference type="ARBA" id="ARBA00007639"/>
    </source>
</evidence>
<protein>
    <submittedName>
        <fullName evidence="5">Sugar ABC transporter</fullName>
    </submittedName>
</protein>
<reference evidence="5 6" key="1">
    <citation type="submission" date="2018-08" db="EMBL/GenBank/DDBJ databases">
        <title>A genome reference for cultivated species of the human gut microbiota.</title>
        <authorList>
            <person name="Zou Y."/>
            <person name="Xue W."/>
            <person name="Luo G."/>
        </authorList>
    </citation>
    <scope>NUCLEOTIDE SEQUENCE [LARGE SCALE GENOMIC DNA]</scope>
    <source>
        <strain evidence="5 6">AF14-18</strain>
    </source>
</reference>
<proteinExistence type="inferred from homology"/>
<dbReference type="Pfam" id="PF13407">
    <property type="entry name" value="Peripla_BP_4"/>
    <property type="match status" value="1"/>
</dbReference>
<dbReference type="GO" id="GO:0030246">
    <property type="term" value="F:carbohydrate binding"/>
    <property type="evidence" value="ECO:0007669"/>
    <property type="project" value="UniProtKB-ARBA"/>
</dbReference>
<feature type="domain" description="Periplasmic binding protein" evidence="4">
    <location>
        <begin position="72"/>
        <end position="326"/>
    </location>
</feature>
<dbReference type="Proteomes" id="UP000284543">
    <property type="component" value="Unassembled WGS sequence"/>
</dbReference>
<name>A0A412Z062_9FIRM</name>
<evidence type="ECO:0000313" key="5">
    <source>
        <dbReference type="EMBL" id="RGV73289.1"/>
    </source>
</evidence>
<evidence type="ECO:0000313" key="6">
    <source>
        <dbReference type="Proteomes" id="UP000284543"/>
    </source>
</evidence>
<keyword evidence="3" id="KW-0732">Signal</keyword>
<dbReference type="InterPro" id="IPR025997">
    <property type="entry name" value="SBP_2_dom"/>
</dbReference>
<dbReference type="SUPFAM" id="SSF53822">
    <property type="entry name" value="Periplasmic binding protein-like I"/>
    <property type="match status" value="1"/>
</dbReference>
<dbReference type="PANTHER" id="PTHR46847">
    <property type="entry name" value="D-ALLOSE-BINDING PERIPLASMIC PROTEIN-RELATED"/>
    <property type="match status" value="1"/>
</dbReference>
<comment type="subcellular location">
    <subcellularLocation>
        <location evidence="1">Cell envelope</location>
    </subcellularLocation>
</comment>
<evidence type="ECO:0000256" key="3">
    <source>
        <dbReference type="ARBA" id="ARBA00022729"/>
    </source>
</evidence>
<dbReference type="EMBL" id="QRZM01000010">
    <property type="protein sequence ID" value="RGV73289.1"/>
    <property type="molecule type" value="Genomic_DNA"/>
</dbReference>
<dbReference type="GO" id="GO:0030313">
    <property type="term" value="C:cell envelope"/>
    <property type="evidence" value="ECO:0007669"/>
    <property type="project" value="UniProtKB-SubCell"/>
</dbReference>
<evidence type="ECO:0000256" key="1">
    <source>
        <dbReference type="ARBA" id="ARBA00004196"/>
    </source>
</evidence>
<dbReference type="Gene3D" id="3.40.50.2300">
    <property type="match status" value="2"/>
</dbReference>
<organism evidence="5 6">
    <name type="scientific">Enterocloster bolteae</name>
    <dbReference type="NCBI Taxonomy" id="208479"/>
    <lineage>
        <taxon>Bacteria</taxon>
        <taxon>Bacillati</taxon>
        <taxon>Bacillota</taxon>
        <taxon>Clostridia</taxon>
        <taxon>Lachnospirales</taxon>
        <taxon>Lachnospiraceae</taxon>
        <taxon>Enterocloster</taxon>
    </lineage>
</organism>
<sequence length="360" mass="40332">MPMSRFMLRFKTWFKTWFKILFKTRFKLLFRKHWCLLIICSLCVILAITLYDTSNQAANWEPEPADSSSLHVGFSQIETDNPWRTAQINSFREALLPNGMDFIYHEPEDHSVQWQLEDIRSLIREGVDYLVIVPADLSALTPVLQDAKDAGIPVILIDQSAETIDQSYYVSLISADYLKEGQICAGLLADKFGDQPCRIVEIYGTESSPGAQARSKGFHQALMKYPNMEIIDVEYGNFDRVTAQKAMENALIKAANRGQTIDAVFAHSDEDGLGALQAIKVAGLPPGEIAIVSINGIQDVCKAIIAGEYLGTVESNPRWGFIAAFLIQQMERDCKPFPMVMIPYQIITAENAAEYALTAY</sequence>
<dbReference type="CDD" id="cd06309">
    <property type="entry name" value="PBP1_galactofuranose_YtfQ-like"/>
    <property type="match status" value="1"/>
</dbReference>
<gene>
    <name evidence="5" type="ORF">DWW02_20800</name>
</gene>
<evidence type="ECO:0000259" key="4">
    <source>
        <dbReference type="Pfam" id="PF13407"/>
    </source>
</evidence>
<accession>A0A412Z062</accession>
<dbReference type="InterPro" id="IPR028082">
    <property type="entry name" value="Peripla_BP_I"/>
</dbReference>
<comment type="caution">
    <text evidence="5">The sequence shown here is derived from an EMBL/GenBank/DDBJ whole genome shotgun (WGS) entry which is preliminary data.</text>
</comment>
<dbReference type="AlphaFoldDB" id="A0A412Z062"/>
<dbReference type="PANTHER" id="PTHR46847:SF3">
    <property type="entry name" value="GALACTOFURANOSE-BINDING PROTEIN YTFQ"/>
    <property type="match status" value="1"/>
</dbReference>
<comment type="similarity">
    <text evidence="2">Belongs to the bacterial solute-binding protein 2 family.</text>
</comment>
<dbReference type="RefSeq" id="WP_002566697.1">
    <property type="nucleotide sequence ID" value="NZ_CABKUK010000003.1"/>
</dbReference>